<dbReference type="InterPro" id="IPR036188">
    <property type="entry name" value="FAD/NAD-bd_sf"/>
</dbReference>
<dbReference type="SUPFAM" id="SSF51905">
    <property type="entry name" value="FAD/NAD(P)-binding domain"/>
    <property type="match status" value="1"/>
</dbReference>
<evidence type="ECO:0000313" key="6">
    <source>
        <dbReference type="EMBL" id="KAE8382309.1"/>
    </source>
</evidence>
<dbReference type="InterPro" id="IPR002938">
    <property type="entry name" value="FAD-bd"/>
</dbReference>
<keyword evidence="2" id="KW-0274">FAD</keyword>
<dbReference type="GO" id="GO:0071949">
    <property type="term" value="F:FAD binding"/>
    <property type="evidence" value="ECO:0007669"/>
    <property type="project" value="InterPro"/>
</dbReference>
<reference evidence="6 7" key="1">
    <citation type="submission" date="2019-04" db="EMBL/GenBank/DDBJ databases">
        <title>Friends and foes A comparative genomics studyof 23 Aspergillus species from section Flavi.</title>
        <authorList>
            <consortium name="DOE Joint Genome Institute"/>
            <person name="Kjaerbolling I."/>
            <person name="Vesth T."/>
            <person name="Frisvad J.C."/>
            <person name="Nybo J.L."/>
            <person name="Theobald S."/>
            <person name="Kildgaard S."/>
            <person name="Isbrandt T."/>
            <person name="Kuo A."/>
            <person name="Sato A."/>
            <person name="Lyhne E.K."/>
            <person name="Kogle M.E."/>
            <person name="Wiebenga A."/>
            <person name="Kun R.S."/>
            <person name="Lubbers R.J."/>
            <person name="Makela M.R."/>
            <person name="Barry K."/>
            <person name="Chovatia M."/>
            <person name="Clum A."/>
            <person name="Daum C."/>
            <person name="Haridas S."/>
            <person name="He G."/>
            <person name="LaButti K."/>
            <person name="Lipzen A."/>
            <person name="Mondo S."/>
            <person name="Riley R."/>
            <person name="Salamov A."/>
            <person name="Simmons B.A."/>
            <person name="Magnuson J.K."/>
            <person name="Henrissat B."/>
            <person name="Mortensen U.H."/>
            <person name="Larsen T.O."/>
            <person name="Devries R.P."/>
            <person name="Grigoriev I.V."/>
            <person name="Machida M."/>
            <person name="Baker S.E."/>
            <person name="Andersen M.R."/>
        </authorList>
    </citation>
    <scope>NUCLEOTIDE SEQUENCE [LARGE SCALE GENOMIC DNA]</scope>
    <source>
        <strain evidence="6 7">IBT 29228</strain>
    </source>
</reference>
<evidence type="ECO:0000256" key="2">
    <source>
        <dbReference type="ARBA" id="ARBA00022827"/>
    </source>
</evidence>
<keyword evidence="1" id="KW-0285">Flavoprotein</keyword>
<dbReference type="AlphaFoldDB" id="A0A5N7BKJ8"/>
<keyword evidence="3" id="KW-0560">Oxidoreductase</keyword>
<evidence type="ECO:0000259" key="5">
    <source>
        <dbReference type="Pfam" id="PF01494"/>
    </source>
</evidence>
<evidence type="ECO:0000256" key="3">
    <source>
        <dbReference type="ARBA" id="ARBA00023002"/>
    </source>
</evidence>
<dbReference type="Gene3D" id="3.50.50.60">
    <property type="entry name" value="FAD/NAD(P)-binding domain"/>
    <property type="match status" value="1"/>
</dbReference>
<keyword evidence="4" id="KW-0503">Monooxygenase</keyword>
<dbReference type="PANTHER" id="PTHR46972">
    <property type="entry name" value="MONOOXYGENASE ASQM-RELATED"/>
    <property type="match status" value="1"/>
</dbReference>
<keyword evidence="7" id="KW-1185">Reference proteome</keyword>
<protein>
    <submittedName>
        <fullName evidence="6">FAD/NAD(P)-binding domain-containing protein</fullName>
    </submittedName>
</protein>
<dbReference type="PRINTS" id="PR00420">
    <property type="entry name" value="RNGMNOXGNASE"/>
</dbReference>
<evidence type="ECO:0000256" key="1">
    <source>
        <dbReference type="ARBA" id="ARBA00022630"/>
    </source>
</evidence>
<dbReference type="EMBL" id="ML736163">
    <property type="protein sequence ID" value="KAE8382309.1"/>
    <property type="molecule type" value="Genomic_DNA"/>
</dbReference>
<evidence type="ECO:0000313" key="7">
    <source>
        <dbReference type="Proteomes" id="UP000326198"/>
    </source>
</evidence>
<gene>
    <name evidence="6" type="ORF">BDV26DRAFT_278106</name>
</gene>
<organism evidence="6 7">
    <name type="scientific">Aspergillus bertholletiae</name>
    <dbReference type="NCBI Taxonomy" id="1226010"/>
    <lineage>
        <taxon>Eukaryota</taxon>
        <taxon>Fungi</taxon>
        <taxon>Dikarya</taxon>
        <taxon>Ascomycota</taxon>
        <taxon>Pezizomycotina</taxon>
        <taxon>Eurotiomycetes</taxon>
        <taxon>Eurotiomycetidae</taxon>
        <taxon>Eurotiales</taxon>
        <taxon>Aspergillaceae</taxon>
        <taxon>Aspergillus</taxon>
        <taxon>Aspergillus subgen. Circumdati</taxon>
    </lineage>
</organism>
<sequence>MDSQLSIAIIGAGPSGLVFARLLELGGITDYVIYERDESATPGPWQQGGTLDLHGPSGQLALKRAGLFEKFSRNLARWEASGLRLVDSTGATVIQMGEGRDAPEIDRLQLRQFLLDSVPAHKIRWGHAVRTVERNANVGRASTDNGCIIHFVNGTSASGFRLIVGADGAWSKVRPLLTSARPVYSGKMFIEGSLSHDNPSHAIATEMVGPGNMAVLGNGNQMSVQQVSDGTYRVYFWLPVPADFYHHRQPSTVAGTNPTSKTETVRQLLLSSNDFYATWAPKLRAMVETAEGPFRAWPLYHMEPESVGWTRSVAPGVTLLGDAAHLSTPFAGEGVNYSMHDAVELADCIIEQCGPDANSVTQKDTALEDALTAYEEDMFLRGRHLICHSAQIERMMFAENAAALCLEFFKQAVHSQGDSSQSVGKGQ</sequence>
<dbReference type="GO" id="GO:0004497">
    <property type="term" value="F:monooxygenase activity"/>
    <property type="evidence" value="ECO:0007669"/>
    <property type="project" value="UniProtKB-KW"/>
</dbReference>
<dbReference type="Proteomes" id="UP000326198">
    <property type="component" value="Unassembled WGS sequence"/>
</dbReference>
<proteinExistence type="predicted"/>
<feature type="domain" description="FAD-binding" evidence="5">
    <location>
        <begin position="316"/>
        <end position="352"/>
    </location>
</feature>
<dbReference type="Pfam" id="PF01494">
    <property type="entry name" value="FAD_binding_3"/>
    <property type="match status" value="2"/>
</dbReference>
<dbReference type="PANTHER" id="PTHR46972:SF1">
    <property type="entry name" value="FAD DEPENDENT OXIDOREDUCTASE DOMAIN-CONTAINING PROTEIN"/>
    <property type="match status" value="1"/>
</dbReference>
<name>A0A5N7BKJ8_9EURO</name>
<accession>A0A5N7BKJ8</accession>
<dbReference type="OrthoDB" id="655030at2759"/>
<evidence type="ECO:0000256" key="4">
    <source>
        <dbReference type="ARBA" id="ARBA00023033"/>
    </source>
</evidence>
<feature type="domain" description="FAD-binding" evidence="5">
    <location>
        <begin position="6"/>
        <end position="180"/>
    </location>
</feature>